<accession>A0ABD5RJP0</accession>
<evidence type="ECO:0008006" key="3">
    <source>
        <dbReference type="Google" id="ProtNLM"/>
    </source>
</evidence>
<reference evidence="1 2" key="1">
    <citation type="journal article" date="2019" name="Int. J. Syst. Evol. Microbiol.">
        <title>The Global Catalogue of Microorganisms (GCM) 10K type strain sequencing project: providing services to taxonomists for standard genome sequencing and annotation.</title>
        <authorList>
            <consortium name="The Broad Institute Genomics Platform"/>
            <consortium name="The Broad Institute Genome Sequencing Center for Infectious Disease"/>
            <person name="Wu L."/>
            <person name="Ma J."/>
        </authorList>
    </citation>
    <scope>NUCLEOTIDE SEQUENCE [LARGE SCALE GENOMIC DNA]</scope>
    <source>
        <strain evidence="1 2">CGMCC 1.12543</strain>
    </source>
</reference>
<dbReference type="RefSeq" id="WP_247413567.1">
    <property type="nucleotide sequence ID" value="NZ_JALLGW010000001.1"/>
</dbReference>
<organism evidence="1 2">
    <name type="scientific">Halomarina salina</name>
    <dbReference type="NCBI Taxonomy" id="1872699"/>
    <lineage>
        <taxon>Archaea</taxon>
        <taxon>Methanobacteriati</taxon>
        <taxon>Methanobacteriota</taxon>
        <taxon>Stenosarchaea group</taxon>
        <taxon>Halobacteria</taxon>
        <taxon>Halobacteriales</taxon>
        <taxon>Natronomonadaceae</taxon>
        <taxon>Halomarina</taxon>
    </lineage>
</organism>
<evidence type="ECO:0000313" key="2">
    <source>
        <dbReference type="Proteomes" id="UP001596099"/>
    </source>
</evidence>
<gene>
    <name evidence="1" type="ORF">ACFPYI_04750</name>
</gene>
<dbReference type="InterPro" id="IPR055708">
    <property type="entry name" value="DUF7284"/>
</dbReference>
<dbReference type="Proteomes" id="UP001596099">
    <property type="component" value="Unassembled WGS sequence"/>
</dbReference>
<dbReference type="AlphaFoldDB" id="A0ABD5RJP0"/>
<comment type="caution">
    <text evidence="1">The sequence shown here is derived from an EMBL/GenBank/DDBJ whole genome shotgun (WGS) entry which is preliminary data.</text>
</comment>
<evidence type="ECO:0000313" key="1">
    <source>
        <dbReference type="EMBL" id="MFC5970635.1"/>
    </source>
</evidence>
<sequence length="269" mass="28214">MRAVSTVADTLVFLLLVSAAVATLVVSPSAPTPPRADPTAETLATTTLSVPLQATDGTDHQRTASGTPAGLLGRAALANATLDGRRLLPGSFPRRVALAVHDARPVANVRVVARWRPYPGASLSGRVAAGSPAPRDAVTDVAVVTVPSGIALDTDRARAAADDGFRPLARTVAERFVARLFPPGAGRSNLGTDAARARTAPRYRRFAAVVGAEVRGPLANRSATTARDRLADALAARLTTDMRRRFESPRRAAAALTLDTVRLAVVRWR</sequence>
<name>A0ABD5RJP0_9EURY</name>
<dbReference type="EMBL" id="JBHSQH010000001">
    <property type="protein sequence ID" value="MFC5970635.1"/>
    <property type="molecule type" value="Genomic_DNA"/>
</dbReference>
<protein>
    <recommendedName>
        <fullName evidence="3">DUF4129 domain-containing protein</fullName>
    </recommendedName>
</protein>
<keyword evidence="2" id="KW-1185">Reference proteome</keyword>
<dbReference type="Pfam" id="PF23955">
    <property type="entry name" value="DUF7284"/>
    <property type="match status" value="1"/>
</dbReference>
<proteinExistence type="predicted"/>